<dbReference type="PANTHER" id="PTHR13800:SF10">
    <property type="entry name" value="GTL-1"/>
    <property type="match status" value="1"/>
</dbReference>
<evidence type="ECO:0000256" key="8">
    <source>
        <dbReference type="SAM" id="MobiDB-lite"/>
    </source>
</evidence>
<evidence type="ECO:0000259" key="10">
    <source>
        <dbReference type="Pfam" id="PF18139"/>
    </source>
</evidence>
<feature type="compositionally biased region" description="Acidic residues" evidence="8">
    <location>
        <begin position="769"/>
        <end position="793"/>
    </location>
</feature>
<keyword evidence="4 9" id="KW-1133">Transmembrane helix</keyword>
<dbReference type="EMBL" id="LIAE01006813">
    <property type="protein sequence ID" value="PAV84897.1"/>
    <property type="molecule type" value="Genomic_DNA"/>
</dbReference>
<dbReference type="InterPro" id="IPR050927">
    <property type="entry name" value="TRPM"/>
</dbReference>
<evidence type="ECO:0000256" key="5">
    <source>
        <dbReference type="ARBA" id="ARBA00023065"/>
    </source>
</evidence>
<feature type="region of interest" description="Disordered" evidence="8">
    <location>
        <begin position="524"/>
        <end position="547"/>
    </location>
</feature>
<evidence type="ECO:0000313" key="13">
    <source>
        <dbReference type="Proteomes" id="UP000218231"/>
    </source>
</evidence>
<keyword evidence="6 9" id="KW-0472">Membrane</keyword>
<feature type="compositionally biased region" description="Basic and acidic residues" evidence="8">
    <location>
        <begin position="531"/>
        <end position="545"/>
    </location>
</feature>
<comment type="subcellular location">
    <subcellularLocation>
        <location evidence="1">Membrane</location>
        <topology evidence="1">Multi-pass membrane protein</topology>
    </subcellularLocation>
</comment>
<evidence type="ECO:0000256" key="3">
    <source>
        <dbReference type="ARBA" id="ARBA00022692"/>
    </source>
</evidence>
<keyword evidence="3 9" id="KW-0812">Transmembrane</keyword>
<comment type="caution">
    <text evidence="12">The sequence shown here is derived from an EMBL/GenBank/DDBJ whole genome shotgun (WGS) entry which is preliminary data.</text>
</comment>
<dbReference type="InterPro" id="IPR041491">
    <property type="entry name" value="TRPM_SLOG"/>
</dbReference>
<feature type="domain" description="TRPM SLOG" evidence="10">
    <location>
        <begin position="86"/>
        <end position="353"/>
    </location>
</feature>
<feature type="transmembrane region" description="Helical" evidence="9">
    <location>
        <begin position="1010"/>
        <end position="1028"/>
    </location>
</feature>
<evidence type="ECO:0000256" key="1">
    <source>
        <dbReference type="ARBA" id="ARBA00004141"/>
    </source>
</evidence>
<dbReference type="GO" id="GO:0030001">
    <property type="term" value="P:metal ion transport"/>
    <property type="evidence" value="ECO:0007669"/>
    <property type="project" value="TreeGrafter"/>
</dbReference>
<evidence type="ECO:0000259" key="11">
    <source>
        <dbReference type="Pfam" id="PF25508"/>
    </source>
</evidence>
<evidence type="ECO:0000313" key="12">
    <source>
        <dbReference type="EMBL" id="PAV84897.1"/>
    </source>
</evidence>
<keyword evidence="7" id="KW-0407">Ion channel</keyword>
<dbReference type="PANTHER" id="PTHR13800">
    <property type="entry name" value="TRANSIENT RECEPTOR POTENTIAL CATION CHANNEL, SUBFAMILY M, MEMBER 6"/>
    <property type="match status" value="1"/>
</dbReference>
<name>A0A2A2LFQ6_9BILA</name>
<dbReference type="Pfam" id="PF18139">
    <property type="entry name" value="LSDAT_euk"/>
    <property type="match status" value="1"/>
</dbReference>
<feature type="transmembrane region" description="Helical" evidence="9">
    <location>
        <begin position="979"/>
        <end position="1004"/>
    </location>
</feature>
<evidence type="ECO:0000256" key="2">
    <source>
        <dbReference type="ARBA" id="ARBA00022448"/>
    </source>
</evidence>
<evidence type="ECO:0000256" key="9">
    <source>
        <dbReference type="SAM" id="Phobius"/>
    </source>
</evidence>
<feature type="region of interest" description="Disordered" evidence="8">
    <location>
        <begin position="768"/>
        <end position="806"/>
    </location>
</feature>
<sequence>MRRNTSWIESKLKKRECIQFIPSSRFNSKCGCGLSEQQHSEEARKAGHEPAPAKFLIVPGREEITTDDGQSDNPESASNSAHQTKAQFVRLAFDTEPRNVYHLLSKVWKLPAPKLVITIHGGLTNFDLQQKLARIFRKGILKSARTTDAWIITSGLDSGVVKHVASALQDLSSLHKSNIRVIAIGIAPWGMLKRRKQFIGKDIVVNYTTNQFNQSRYAELNDQHSYFLFSDNGTTGRYGAEIILRKQLETFLVQNQKPGKFNFSVPLVCVVLEGGAFTIKVVHDYVTSVPRIPVVVCDGSGRAADLLAFTHHAISDDGKLSDSVYNQLMHLVQHVFSYDVKNAERTVKQLIACAKEKTLMTVFRLGESQRQDVDHAILTALLKGQGLSPSEQLQLALAWNRADIAKEEIFTRGQEWTTKDLHNAMMDALCHDRTEFVQLLLDNGVSMQRFLTYARLECLYNTDKGPTNFLRSSIGVSEKRRLRLTEVGRAMEDLMGNAYKSNYTKDDFKAKYYVFSNRRHLDFNGKVNENPSERQKSENLKDDNPQHSMKADLLNTARNSIISIFGSKRSNADSGDDQSSHEEESLDFTFRYPYSELLLWAILTRRQEMALLMWRHGEEALAKALIASRLSTSMALRASQSTLQNDLTVEFCKNKDQFENLALELLQHCTEHNRDMTLRLLTYELTNWGNETCLSLAAINNNRKFLAHPSCQLLLSDLWLGGLSIRAHPNFKVLGCLFAPFMIFTLGFKSKEQLKLQPRTAIEHMQEMFDSDSSSEEEFSDTEEADGTEEEEEKDKKKKTHFHLNHKETASNIQELMATALSPRLFSNHSARTNSIVIPPNLANIRKRMKSSRSNTSNDYLSEPESPMTPGASEELGENRNVSSQPGILVATQRSICWKKKIKEFYSAPITTYWLWFGAFILFLCANTYDLLVKTPKFPSWTEWYVFTYIVVWSIEIIRKVVCLIMIDRKKPALRKAQVFFFGYRNGTLSFALITYIIGFLIRLHPSTKMLGRVILIVNSVLWSLKLIDYLSVQPRLGPYINMAGEMIPGMIPIIVMVFVTLYGFGLVRQSITFPYEDWDWLLLRNIFFQPYFMLYGEVYAEKIDTCGDLSRLD</sequence>
<proteinExistence type="predicted"/>
<protein>
    <submittedName>
        <fullName evidence="12">Uncharacterized protein</fullName>
    </submittedName>
</protein>
<dbReference type="Pfam" id="PF25508">
    <property type="entry name" value="TRPM2"/>
    <property type="match status" value="2"/>
</dbReference>
<reference evidence="12 13" key="1">
    <citation type="journal article" date="2017" name="Curr. Biol.">
        <title>Genome architecture and evolution of a unichromosomal asexual nematode.</title>
        <authorList>
            <person name="Fradin H."/>
            <person name="Zegar C."/>
            <person name="Gutwein M."/>
            <person name="Lucas J."/>
            <person name="Kovtun M."/>
            <person name="Corcoran D."/>
            <person name="Baugh L.R."/>
            <person name="Kiontke K."/>
            <person name="Gunsalus K."/>
            <person name="Fitch D.H."/>
            <person name="Piano F."/>
        </authorList>
    </citation>
    <scope>NUCLEOTIDE SEQUENCE [LARGE SCALE GENOMIC DNA]</scope>
    <source>
        <strain evidence="12">PF1309</strain>
    </source>
</reference>
<dbReference type="GO" id="GO:0005886">
    <property type="term" value="C:plasma membrane"/>
    <property type="evidence" value="ECO:0007669"/>
    <property type="project" value="TreeGrafter"/>
</dbReference>
<keyword evidence="2" id="KW-0813">Transport</keyword>
<dbReference type="Proteomes" id="UP000218231">
    <property type="component" value="Unassembled WGS sequence"/>
</dbReference>
<evidence type="ECO:0000256" key="7">
    <source>
        <dbReference type="ARBA" id="ARBA00023303"/>
    </source>
</evidence>
<keyword evidence="13" id="KW-1185">Reference proteome</keyword>
<dbReference type="AlphaFoldDB" id="A0A2A2LFQ6"/>
<organism evidence="12 13">
    <name type="scientific">Diploscapter pachys</name>
    <dbReference type="NCBI Taxonomy" id="2018661"/>
    <lineage>
        <taxon>Eukaryota</taxon>
        <taxon>Metazoa</taxon>
        <taxon>Ecdysozoa</taxon>
        <taxon>Nematoda</taxon>
        <taxon>Chromadorea</taxon>
        <taxon>Rhabditida</taxon>
        <taxon>Rhabditina</taxon>
        <taxon>Rhabditomorpha</taxon>
        <taxon>Rhabditoidea</taxon>
        <taxon>Rhabditidae</taxon>
        <taxon>Diploscapter</taxon>
    </lineage>
</organism>
<keyword evidence="5" id="KW-0406">Ion transport</keyword>
<feature type="transmembrane region" description="Helical" evidence="9">
    <location>
        <begin position="944"/>
        <end position="967"/>
    </location>
</feature>
<evidence type="ECO:0000256" key="4">
    <source>
        <dbReference type="ARBA" id="ARBA00022989"/>
    </source>
</evidence>
<feature type="transmembrane region" description="Helical" evidence="9">
    <location>
        <begin position="905"/>
        <end position="924"/>
    </location>
</feature>
<feature type="transmembrane region" description="Helical" evidence="9">
    <location>
        <begin position="1048"/>
        <end position="1068"/>
    </location>
</feature>
<gene>
    <name evidence="12" type="ORF">WR25_25209</name>
</gene>
<feature type="region of interest" description="Disordered" evidence="8">
    <location>
        <begin position="853"/>
        <end position="881"/>
    </location>
</feature>
<dbReference type="GO" id="GO:0005261">
    <property type="term" value="F:monoatomic cation channel activity"/>
    <property type="evidence" value="ECO:0007669"/>
    <property type="project" value="TreeGrafter"/>
</dbReference>
<evidence type="ECO:0000256" key="6">
    <source>
        <dbReference type="ARBA" id="ARBA00023136"/>
    </source>
</evidence>
<accession>A0A2A2LFQ6</accession>
<feature type="domain" description="TRPM-like" evidence="11">
    <location>
        <begin position="408"/>
        <end position="531"/>
    </location>
</feature>
<dbReference type="InterPro" id="IPR057366">
    <property type="entry name" value="TRPM-like"/>
</dbReference>
<dbReference type="OrthoDB" id="301415at2759"/>
<feature type="domain" description="TRPM-like" evidence="11">
    <location>
        <begin position="574"/>
        <end position="708"/>
    </location>
</feature>
<dbReference type="STRING" id="2018661.A0A2A2LFQ6"/>